<dbReference type="NCBIfam" id="TIGR00239">
    <property type="entry name" value="2oxo_dh_E1"/>
    <property type="match status" value="1"/>
</dbReference>
<dbReference type="PROSITE" id="PS51826">
    <property type="entry name" value="PSBD"/>
    <property type="match status" value="1"/>
</dbReference>
<dbReference type="InterPro" id="IPR011053">
    <property type="entry name" value="Single_hybrid_motif"/>
</dbReference>
<dbReference type="PANTHER" id="PTHR23152:SF4">
    <property type="entry name" value="2-OXOADIPATE DEHYDROGENASE COMPLEX COMPONENT E1"/>
    <property type="match status" value="1"/>
</dbReference>
<dbReference type="Pfam" id="PF00676">
    <property type="entry name" value="E1_dh"/>
    <property type="match status" value="1"/>
</dbReference>
<dbReference type="FunFam" id="3.40.50.970:FF:000036">
    <property type="entry name" value="2-oxoglutarate dehydrogenase E1 component"/>
    <property type="match status" value="1"/>
</dbReference>
<dbReference type="NCBIfam" id="NF008907">
    <property type="entry name" value="PRK12270.1"/>
    <property type="match status" value="1"/>
</dbReference>
<dbReference type="InterPro" id="IPR011603">
    <property type="entry name" value="2oxoglutarate_DH_E1"/>
</dbReference>
<evidence type="ECO:0000313" key="18">
    <source>
        <dbReference type="EMBL" id="BDE08056.1"/>
    </source>
</evidence>
<dbReference type="Gene3D" id="3.40.50.970">
    <property type="match status" value="1"/>
</dbReference>
<evidence type="ECO:0000256" key="6">
    <source>
        <dbReference type="ARBA" id="ARBA00012280"/>
    </source>
</evidence>
<dbReference type="InterPro" id="IPR003016">
    <property type="entry name" value="2-oxoA_DH_lipoyl-BS"/>
</dbReference>
<dbReference type="Pfam" id="PF16870">
    <property type="entry name" value="OxoGdeHyase_C"/>
    <property type="match status" value="1"/>
</dbReference>
<dbReference type="Pfam" id="PF00364">
    <property type="entry name" value="Biotin_lipoyl"/>
    <property type="match status" value="1"/>
</dbReference>
<dbReference type="GO" id="GO:0046872">
    <property type="term" value="F:metal ion binding"/>
    <property type="evidence" value="ECO:0007669"/>
    <property type="project" value="UniProtKB-KW"/>
</dbReference>
<evidence type="ECO:0000256" key="3">
    <source>
        <dbReference type="ARBA" id="ARBA00001964"/>
    </source>
</evidence>
<dbReference type="SUPFAM" id="SSF52518">
    <property type="entry name" value="Thiamin diphosphate-binding fold (THDP-binding)"/>
    <property type="match status" value="2"/>
</dbReference>
<dbReference type="EC" id="1.2.4.2" evidence="6"/>
<dbReference type="Gene3D" id="3.40.50.11610">
    <property type="entry name" value="Multifunctional 2-oxoglutarate metabolism enzyme, C-terminal domain"/>
    <property type="match status" value="1"/>
</dbReference>
<dbReference type="Gene3D" id="4.10.320.10">
    <property type="entry name" value="E3-binding domain"/>
    <property type="match status" value="1"/>
</dbReference>
<feature type="domain" description="Lipoyl-binding" evidence="16">
    <location>
        <begin position="4"/>
        <end position="79"/>
    </location>
</feature>
<dbReference type="SUPFAM" id="SSF47005">
    <property type="entry name" value="Peripheral subunit-binding domain of 2-oxo acid dehydrogenase complex"/>
    <property type="match status" value="1"/>
</dbReference>
<comment type="cofactor">
    <cofactor evidence="2">
        <name>Mg(2+)</name>
        <dbReference type="ChEBI" id="CHEBI:18420"/>
    </cofactor>
</comment>
<evidence type="ECO:0000256" key="2">
    <source>
        <dbReference type="ARBA" id="ARBA00001946"/>
    </source>
</evidence>
<dbReference type="Gene3D" id="3.30.559.10">
    <property type="entry name" value="Chloramphenicol acetyltransferase-like domain"/>
    <property type="match status" value="1"/>
</dbReference>
<dbReference type="Pfam" id="PF00198">
    <property type="entry name" value="2-oxoacid_dh"/>
    <property type="match status" value="1"/>
</dbReference>
<keyword evidence="9" id="KW-0460">Magnesium</keyword>
<evidence type="ECO:0000256" key="11">
    <source>
        <dbReference type="ARBA" id="ARBA00023052"/>
    </source>
</evidence>
<dbReference type="KEGG" id="vab:WPS_33320"/>
<evidence type="ECO:0000256" key="13">
    <source>
        <dbReference type="ARBA" id="ARBA00051911"/>
    </source>
</evidence>
<keyword evidence="19" id="KW-1185">Reference proteome</keyword>
<dbReference type="EMBL" id="AP025523">
    <property type="protein sequence ID" value="BDE08056.1"/>
    <property type="molecule type" value="Genomic_DNA"/>
</dbReference>
<dbReference type="InterPro" id="IPR042179">
    <property type="entry name" value="KGD_C_sf"/>
</dbReference>
<comment type="catalytic activity">
    <reaction evidence="14">
        <text>N(6)-[(R)-dihydrolipoyl]-L-lysyl-[protein] + succinyl-CoA = N(6)-[(R)-S(8)-succinyldihydrolipoyl]-L-lysyl-[protein] + CoA</text>
        <dbReference type="Rhea" id="RHEA:15213"/>
        <dbReference type="Rhea" id="RHEA-COMP:10475"/>
        <dbReference type="Rhea" id="RHEA-COMP:20092"/>
        <dbReference type="ChEBI" id="CHEBI:57287"/>
        <dbReference type="ChEBI" id="CHEBI:57292"/>
        <dbReference type="ChEBI" id="CHEBI:83100"/>
        <dbReference type="ChEBI" id="CHEBI:83120"/>
        <dbReference type="EC" id="2.3.1.61"/>
    </reaction>
</comment>
<dbReference type="Gene3D" id="2.40.50.100">
    <property type="match status" value="1"/>
</dbReference>
<evidence type="ECO:0000256" key="14">
    <source>
        <dbReference type="ARBA" id="ARBA00052761"/>
    </source>
</evidence>
<evidence type="ECO:0000256" key="8">
    <source>
        <dbReference type="ARBA" id="ARBA00022823"/>
    </source>
</evidence>
<dbReference type="PROSITE" id="PS00189">
    <property type="entry name" value="LIPOYL"/>
    <property type="match status" value="1"/>
</dbReference>
<evidence type="ECO:0000313" key="19">
    <source>
        <dbReference type="Proteomes" id="UP001317532"/>
    </source>
</evidence>
<evidence type="ECO:0000256" key="15">
    <source>
        <dbReference type="SAM" id="MobiDB-lite"/>
    </source>
</evidence>
<comment type="pathway">
    <text evidence="4">Carbohydrate metabolism; tricarboxylic acid cycle; succinyl-CoA from 2-oxoglutarate (dehydrogenase route): step 1/1.</text>
</comment>
<dbReference type="InterPro" id="IPR023213">
    <property type="entry name" value="CAT-like_dom_sf"/>
</dbReference>
<evidence type="ECO:0000256" key="10">
    <source>
        <dbReference type="ARBA" id="ARBA00023002"/>
    </source>
</evidence>
<protein>
    <recommendedName>
        <fullName evidence="6">oxoglutarate dehydrogenase (succinyl-transferring)</fullName>
        <ecNumber evidence="6">1.2.4.2</ecNumber>
    </recommendedName>
</protein>
<keyword evidence="11" id="KW-0786">Thiamine pyrophosphate</keyword>
<dbReference type="Gene3D" id="3.40.50.12470">
    <property type="match status" value="1"/>
</dbReference>
<dbReference type="GO" id="GO:0030976">
    <property type="term" value="F:thiamine pyrophosphate binding"/>
    <property type="evidence" value="ECO:0007669"/>
    <property type="project" value="InterPro"/>
</dbReference>
<comment type="cofactor">
    <cofactor evidence="1">
        <name>(R)-lipoate</name>
        <dbReference type="ChEBI" id="CHEBI:83088"/>
    </cofactor>
</comment>
<dbReference type="GO" id="GO:0006099">
    <property type="term" value="P:tricarboxylic acid cycle"/>
    <property type="evidence" value="ECO:0007669"/>
    <property type="project" value="TreeGrafter"/>
</dbReference>
<dbReference type="InterPro" id="IPR001017">
    <property type="entry name" value="DH_E1"/>
</dbReference>
<dbReference type="InterPro" id="IPR005475">
    <property type="entry name" value="Transketolase-like_Pyr-bd"/>
</dbReference>
<comment type="similarity">
    <text evidence="5">Belongs to the 2-oxoacid dehydrogenase family.</text>
</comment>
<gene>
    <name evidence="18" type="primary">kgd</name>
    <name evidence="18" type="ORF">WPS_33320</name>
</gene>
<dbReference type="InterPro" id="IPR029061">
    <property type="entry name" value="THDP-binding"/>
</dbReference>
<dbReference type="PROSITE" id="PS50968">
    <property type="entry name" value="BIOTINYL_LIPOYL"/>
    <property type="match status" value="1"/>
</dbReference>
<feature type="region of interest" description="Disordered" evidence="15">
    <location>
        <begin position="689"/>
        <end position="720"/>
    </location>
</feature>
<organism evidence="18 19">
    <name type="scientific">Vulcanimicrobium alpinum</name>
    <dbReference type="NCBI Taxonomy" id="3016050"/>
    <lineage>
        <taxon>Bacteria</taxon>
        <taxon>Bacillati</taxon>
        <taxon>Vulcanimicrobiota</taxon>
        <taxon>Vulcanimicrobiia</taxon>
        <taxon>Vulcanimicrobiales</taxon>
        <taxon>Vulcanimicrobiaceae</taxon>
        <taxon>Vulcanimicrobium</taxon>
    </lineage>
</organism>
<dbReference type="SMART" id="SM00861">
    <property type="entry name" value="Transket_pyr"/>
    <property type="match status" value="1"/>
</dbReference>
<dbReference type="SUPFAM" id="SSF52777">
    <property type="entry name" value="CoA-dependent acyltransferases"/>
    <property type="match status" value="1"/>
</dbReference>
<dbReference type="InterPro" id="IPR001078">
    <property type="entry name" value="2-oxoacid_DH_actylTfrase"/>
</dbReference>
<dbReference type="Pfam" id="PF02779">
    <property type="entry name" value="Transket_pyr"/>
    <property type="match status" value="1"/>
</dbReference>
<comment type="catalytic activity">
    <reaction evidence="13">
        <text>N(6)-[(R)-lipoyl]-L-lysyl-[protein] + 2-oxoglutarate + H(+) = N(6)-[(R)-S(8)-succinyldihydrolipoyl]-L-lysyl-[protein] + CO2</text>
        <dbReference type="Rhea" id="RHEA:12188"/>
        <dbReference type="Rhea" id="RHEA-COMP:10474"/>
        <dbReference type="Rhea" id="RHEA-COMP:20092"/>
        <dbReference type="ChEBI" id="CHEBI:15378"/>
        <dbReference type="ChEBI" id="CHEBI:16526"/>
        <dbReference type="ChEBI" id="CHEBI:16810"/>
        <dbReference type="ChEBI" id="CHEBI:83099"/>
        <dbReference type="ChEBI" id="CHEBI:83120"/>
        <dbReference type="EC" id="1.2.4.2"/>
    </reaction>
</comment>
<feature type="domain" description="Peripheral subunit-binding (PSBD)" evidence="17">
    <location>
        <begin position="134"/>
        <end position="171"/>
    </location>
</feature>
<dbReference type="PANTHER" id="PTHR23152">
    <property type="entry name" value="2-OXOGLUTARATE DEHYDROGENASE"/>
    <property type="match status" value="1"/>
</dbReference>
<keyword evidence="8" id="KW-0450">Lipoyl</keyword>
<dbReference type="CDD" id="cd06849">
    <property type="entry name" value="lipoyl_domain"/>
    <property type="match status" value="1"/>
</dbReference>
<dbReference type="GO" id="GO:0004591">
    <property type="term" value="F:oxoglutarate dehydrogenase (succinyl-transferring) activity"/>
    <property type="evidence" value="ECO:0007669"/>
    <property type="project" value="UniProtKB-EC"/>
</dbReference>
<evidence type="ECO:0000256" key="7">
    <source>
        <dbReference type="ARBA" id="ARBA00022723"/>
    </source>
</evidence>
<evidence type="ECO:0000259" key="17">
    <source>
        <dbReference type="PROSITE" id="PS51826"/>
    </source>
</evidence>
<comment type="cofactor">
    <cofactor evidence="3">
        <name>thiamine diphosphate</name>
        <dbReference type="ChEBI" id="CHEBI:58937"/>
    </cofactor>
</comment>
<evidence type="ECO:0000256" key="9">
    <source>
        <dbReference type="ARBA" id="ARBA00022842"/>
    </source>
</evidence>
<keyword evidence="10" id="KW-0560">Oxidoreductase</keyword>
<dbReference type="Gene3D" id="1.10.287.1150">
    <property type="entry name" value="TPP helical domain"/>
    <property type="match status" value="1"/>
</dbReference>
<keyword evidence="7" id="KW-0479">Metal-binding</keyword>
<sequence>MQTLVNVTLPEMGESVSEGSIVEWRKKPGDWVEEGETLVDVTTDKVDVEVPSTASGIVTAVHGAEGDTVNVGSVLVEIDTTAAKPEGATRPAEPVEAPPGRPAEATLVTPSGYGSAGAATAPAETRANGKQGGVLSHHARRLVERLHIDAAKLQGSGPDGLILREDVEAAVASGKIAFTGGLGAASAAPAVQYPPIAAQTKVSDLKGSVATLAQYMEQSLTIPVATSFRTLHVGTLEQRRIELNAALKLAGRTEKVSFTHIIAFALARAAREQPAITVSFRRTDGKPQKIDAGVNLGLAVDAQKKDGSRFLVVPVIKNAASLDFGAFRNAYEDLVAKARDNKLSVEEQTGATFTLTNPGGIGTVASVPRLMVGQGAIIAAGAIAYPPGLAHAPKATLAQLGVEKVMTLTSTYDHRVVQGAQSGEYLKRVDELLAGADEFYETIFSQLGLTAAVRGSATDANAAAPAAAREAVAPVQAGEFAGMPSEEMLRAIAAGMAVVSAYRRHGHLAATLDPLGSKPPGDPSLDPATYNLTPAMMHAIPASVLRVKVPGNTLADVLPKLRETYSSTIAYEIEHISNTQQREWLREYIETGMHRRPLTPQRRVQVLQRLTKVETMERYFRKQFMSQKTFSIEGLDVMVPMLEETISMLAEDGTQTAVIGMAHRGRLSTIAHVVNRPYEELLAEFEQASQREELASPESADSDSTGDVKYHHGAEGTYETPNGTKIRVELAHNPSHLEAVDGVVEGMTRALQTDHTVNPPTLNSEVAAPILIHGDAAFAAQGIVAEVLNLQGLAGYATGGTIHIISNNQVGFTTDPSEARSTRYASDLAKGYDLPIVHVNADDVDACIAAVHLGIDYRRKFSRDVIVDLIGYRRFGHNEQDEPAYTQPQMVESIKAHPTVRELYAAQLVAQGILSQDQVKELQDVATARITDAHRRVKSGEFERAGHTNGKSHHGEAMPKTSVNKPTLMRFADAVVSVPEGFALNKKLQSQFAKRTQALRETGEVDWGLAEALAFASLLSEGTPIRISGQDTERGTFSHRHAVLHDAQTNAKYVPLQHLADAKASFEIYNSPLSEYACLGFEYGYGAEIPHALVLWEAQFGDFNNGAQIIIDQFIAAGAAKWGQSTRLTLLLPHGYEGAGPEHSSARIERFLQLSAEGNIRVANCSTAAQYFHLLRAQARAQQAYPLVVMTPKSLLRNRAAYGTIDELAGGSFREVIDDPRYEKADKSEVTRLLLCSGHVYYDLTSSPLYADAKRTAIARVEMLSPLPRHEILALIGSYPNLEHAIWVQEEPKNMGARAHVRRRVVENLPPNIADLEYIGRPYRASPSEGYPGAHAVEQERIVRQALTE</sequence>
<feature type="region of interest" description="Disordered" evidence="15">
    <location>
        <begin position="82"/>
        <end position="101"/>
    </location>
</feature>
<keyword evidence="12" id="KW-0511">Multifunctional enzyme</keyword>
<dbReference type="GO" id="GO:0045252">
    <property type="term" value="C:oxoglutarate dehydrogenase complex"/>
    <property type="evidence" value="ECO:0007669"/>
    <property type="project" value="TreeGrafter"/>
</dbReference>
<evidence type="ECO:0000256" key="4">
    <source>
        <dbReference type="ARBA" id="ARBA00004813"/>
    </source>
</evidence>
<dbReference type="Pfam" id="PF02817">
    <property type="entry name" value="E3_binding"/>
    <property type="match status" value="1"/>
</dbReference>
<dbReference type="GO" id="GO:0005829">
    <property type="term" value="C:cytosol"/>
    <property type="evidence" value="ECO:0007669"/>
    <property type="project" value="TreeGrafter"/>
</dbReference>
<dbReference type="Proteomes" id="UP001317532">
    <property type="component" value="Chromosome"/>
</dbReference>
<evidence type="ECO:0000259" key="16">
    <source>
        <dbReference type="PROSITE" id="PS50968"/>
    </source>
</evidence>
<dbReference type="NCBIfam" id="NF006914">
    <property type="entry name" value="PRK09404.1"/>
    <property type="match status" value="1"/>
</dbReference>
<name>A0AAN1XZ63_UNVUL</name>
<reference evidence="18 19" key="1">
    <citation type="journal article" date="2022" name="ISME Commun">
        <title>Vulcanimicrobium alpinus gen. nov. sp. nov., the first cultivated representative of the candidate phylum 'Eremiobacterota', is a metabolically versatile aerobic anoxygenic phototroph.</title>
        <authorList>
            <person name="Yabe S."/>
            <person name="Muto K."/>
            <person name="Abe K."/>
            <person name="Yokota A."/>
            <person name="Staudigel H."/>
            <person name="Tebo B.M."/>
        </authorList>
    </citation>
    <scope>NUCLEOTIDE SEQUENCE [LARGE SCALE GENOMIC DNA]</scope>
    <source>
        <strain evidence="18 19">WC8-2</strain>
    </source>
</reference>
<evidence type="ECO:0000256" key="1">
    <source>
        <dbReference type="ARBA" id="ARBA00001938"/>
    </source>
</evidence>
<dbReference type="InterPro" id="IPR004167">
    <property type="entry name" value="PSBD"/>
</dbReference>
<dbReference type="RefSeq" id="WP_317995608.1">
    <property type="nucleotide sequence ID" value="NZ_AP025523.1"/>
</dbReference>
<dbReference type="GO" id="GO:0004149">
    <property type="term" value="F:dihydrolipoyllysine-residue succinyltransferase activity"/>
    <property type="evidence" value="ECO:0007669"/>
    <property type="project" value="UniProtKB-EC"/>
</dbReference>
<accession>A0AAN1XZ63</accession>
<evidence type="ECO:0000256" key="5">
    <source>
        <dbReference type="ARBA" id="ARBA00007317"/>
    </source>
</evidence>
<dbReference type="InterPro" id="IPR036625">
    <property type="entry name" value="E3-bd_dom_sf"/>
</dbReference>
<proteinExistence type="inferred from homology"/>
<dbReference type="SUPFAM" id="SSF51230">
    <property type="entry name" value="Single hybrid motif"/>
    <property type="match status" value="1"/>
</dbReference>
<dbReference type="InterPro" id="IPR031717">
    <property type="entry name" value="ODO-1/KGD_C"/>
</dbReference>
<dbReference type="InterPro" id="IPR000089">
    <property type="entry name" value="Biotin_lipoyl"/>
</dbReference>
<evidence type="ECO:0000256" key="12">
    <source>
        <dbReference type="ARBA" id="ARBA00023268"/>
    </source>
</evidence>